<evidence type="ECO:0000256" key="5">
    <source>
        <dbReference type="SAM" id="SignalP"/>
    </source>
</evidence>
<reference evidence="8" key="3">
    <citation type="submission" date="2020-12" db="UniProtKB">
        <authorList>
            <consortium name="WormBaseParasite"/>
        </authorList>
    </citation>
    <scope>IDENTIFICATION</scope>
</reference>
<dbReference type="AlphaFoldDB" id="A0A090KUG0"/>
<proteinExistence type="inferred from homology"/>
<evidence type="ECO:0000313" key="6">
    <source>
        <dbReference type="EMBL" id="CEF61135.1"/>
    </source>
</evidence>
<keyword evidence="4 5" id="KW-0732">Signal</keyword>
<dbReference type="GO" id="GO:0009986">
    <property type="term" value="C:cell surface"/>
    <property type="evidence" value="ECO:0007669"/>
    <property type="project" value="InterPro"/>
</dbReference>
<dbReference type="Proteomes" id="UP000035682">
    <property type="component" value="Unplaced"/>
</dbReference>
<dbReference type="WormBase" id="SRAE_0000026400">
    <property type="protein sequence ID" value="SRP03149"/>
    <property type="gene ID" value="WBGene00256005"/>
</dbReference>
<dbReference type="Gene3D" id="2.60.40.3330">
    <property type="match status" value="1"/>
</dbReference>
<protein>
    <submittedName>
        <fullName evidence="6 8">Transthyretin-like family-containing protein</fullName>
    </submittedName>
</protein>
<feature type="signal peptide" evidence="5">
    <location>
        <begin position="1"/>
        <end position="18"/>
    </location>
</feature>
<keyword evidence="7" id="KW-1185">Reference proteome</keyword>
<name>A0A090KUG0_STRRB</name>
<reference evidence="7" key="1">
    <citation type="submission" date="2014-09" db="EMBL/GenBank/DDBJ databases">
        <authorList>
            <person name="Martin A.A."/>
        </authorList>
    </citation>
    <scope>NUCLEOTIDE SEQUENCE</scope>
    <source>
        <strain evidence="7">ED321</strain>
    </source>
</reference>
<organism evidence="6">
    <name type="scientific">Strongyloides ratti</name>
    <name type="common">Parasitic roundworm</name>
    <dbReference type="NCBI Taxonomy" id="34506"/>
    <lineage>
        <taxon>Eukaryota</taxon>
        <taxon>Metazoa</taxon>
        <taxon>Ecdysozoa</taxon>
        <taxon>Nematoda</taxon>
        <taxon>Chromadorea</taxon>
        <taxon>Rhabditida</taxon>
        <taxon>Tylenchina</taxon>
        <taxon>Panagrolaimomorpha</taxon>
        <taxon>Strongyloidoidea</taxon>
        <taxon>Strongyloididae</taxon>
        <taxon>Strongyloides</taxon>
    </lineage>
</organism>
<dbReference type="InterPro" id="IPR001534">
    <property type="entry name" value="Transthyretin-like"/>
</dbReference>
<reference evidence="6" key="2">
    <citation type="submission" date="2014-09" db="EMBL/GenBank/DDBJ databases">
        <authorList>
            <person name="Aslett A.Martin."/>
        </authorList>
    </citation>
    <scope>NUCLEOTIDE SEQUENCE</scope>
    <source>
        <strain evidence="6">ED321 Heterogonic</strain>
    </source>
</reference>
<keyword evidence="3" id="KW-0964">Secreted</keyword>
<dbReference type="RefSeq" id="XP_024500344.1">
    <property type="nucleotide sequence ID" value="XM_024646131.1"/>
</dbReference>
<evidence type="ECO:0000256" key="1">
    <source>
        <dbReference type="ARBA" id="ARBA00004613"/>
    </source>
</evidence>
<dbReference type="CTD" id="36373503"/>
<comment type="similarity">
    <text evidence="2">Belongs to the nematode transthyretin-like family.</text>
</comment>
<dbReference type="Pfam" id="PF01060">
    <property type="entry name" value="TTR-52"/>
    <property type="match status" value="1"/>
</dbReference>
<evidence type="ECO:0000313" key="7">
    <source>
        <dbReference type="Proteomes" id="UP000035682"/>
    </source>
</evidence>
<comment type="subcellular location">
    <subcellularLocation>
        <location evidence="1">Secreted</location>
    </subcellularLocation>
</comment>
<dbReference type="GeneID" id="36373503"/>
<dbReference type="InterPro" id="IPR038479">
    <property type="entry name" value="Transthyretin-like_sf"/>
</dbReference>
<dbReference type="GO" id="GO:0005576">
    <property type="term" value="C:extracellular region"/>
    <property type="evidence" value="ECO:0007669"/>
    <property type="project" value="UniProtKB-SubCell"/>
</dbReference>
<evidence type="ECO:0000313" key="8">
    <source>
        <dbReference type="WBParaSite" id="SRAE_0000026400.1"/>
    </source>
</evidence>
<evidence type="ECO:0000256" key="3">
    <source>
        <dbReference type="ARBA" id="ARBA00022525"/>
    </source>
</evidence>
<dbReference type="WBParaSite" id="SRAE_0000026400.1">
    <property type="protein sequence ID" value="SRAE_0000026400.1"/>
    <property type="gene ID" value="WBGene00256005"/>
</dbReference>
<sequence>MFKYFHLFLPVIFNTVFGFENAYYIMVTGKGKLICENKPAVKAVVELYENHFGVDKLLKKIKVNDKGEILFNFQIPGFFKNNYYLKVFDECGLINNHQCINERIINLPFQISLNNLSVRKKILNIKEINLLENNIYIFNNIVHVQKRCDLHDDYYDEIYLDDKKNDNDISRFEKKISNEINKDINNEKDENLNKKIDLNIYVNNKRLTNKVKDFFLQNMIYKNFLKLSDFRKFFENI</sequence>
<evidence type="ECO:0000313" key="9">
    <source>
        <dbReference type="WormBase" id="SRAE_0000026400"/>
    </source>
</evidence>
<evidence type="ECO:0000256" key="2">
    <source>
        <dbReference type="ARBA" id="ARBA00010112"/>
    </source>
</evidence>
<dbReference type="EMBL" id="LN609405">
    <property type="protein sequence ID" value="CEF61135.1"/>
    <property type="molecule type" value="Genomic_DNA"/>
</dbReference>
<feature type="chain" id="PRO_5015030148" evidence="5">
    <location>
        <begin position="19"/>
        <end position="237"/>
    </location>
</feature>
<accession>A0A090KUG0</accession>
<evidence type="ECO:0000256" key="4">
    <source>
        <dbReference type="ARBA" id="ARBA00022729"/>
    </source>
</evidence>
<gene>
    <name evidence="6 8 9" type="ORF">SRAE_0000026400</name>
</gene>